<keyword evidence="1" id="KW-0812">Transmembrane</keyword>
<keyword evidence="3" id="KW-1185">Reference proteome</keyword>
<protein>
    <submittedName>
        <fullName evidence="2">Uncharacterized protein</fullName>
    </submittedName>
</protein>
<proteinExistence type="predicted"/>
<evidence type="ECO:0000256" key="1">
    <source>
        <dbReference type="SAM" id="Phobius"/>
    </source>
</evidence>
<comment type="caution">
    <text evidence="2">The sequence shown here is derived from an EMBL/GenBank/DDBJ whole genome shotgun (WGS) entry which is preliminary data.</text>
</comment>
<gene>
    <name evidence="2" type="ORF">TPSD3_08365</name>
</gene>
<feature type="transmembrane region" description="Helical" evidence="1">
    <location>
        <begin position="84"/>
        <end position="103"/>
    </location>
</feature>
<name>A0A251X8R7_9GAMM</name>
<dbReference type="RefSeq" id="WP_086488103.1">
    <property type="nucleotide sequence ID" value="NZ_MSLT01000012.1"/>
</dbReference>
<organism evidence="2 3">
    <name type="scientific">Thioflexithrix psekupsensis</name>
    <dbReference type="NCBI Taxonomy" id="1570016"/>
    <lineage>
        <taxon>Bacteria</taxon>
        <taxon>Pseudomonadati</taxon>
        <taxon>Pseudomonadota</taxon>
        <taxon>Gammaproteobacteria</taxon>
        <taxon>Thiotrichales</taxon>
        <taxon>Thioflexithrix</taxon>
    </lineage>
</organism>
<keyword evidence="1" id="KW-0472">Membrane</keyword>
<keyword evidence="1" id="KW-1133">Transmembrane helix</keyword>
<dbReference type="EMBL" id="MSLT01000012">
    <property type="protein sequence ID" value="OUD14325.1"/>
    <property type="molecule type" value="Genomic_DNA"/>
</dbReference>
<dbReference type="Proteomes" id="UP000194798">
    <property type="component" value="Unassembled WGS sequence"/>
</dbReference>
<feature type="transmembrane region" description="Helical" evidence="1">
    <location>
        <begin position="115"/>
        <end position="132"/>
    </location>
</feature>
<dbReference type="AlphaFoldDB" id="A0A251X8R7"/>
<evidence type="ECO:0000313" key="2">
    <source>
        <dbReference type="EMBL" id="OUD14325.1"/>
    </source>
</evidence>
<feature type="transmembrane region" description="Helical" evidence="1">
    <location>
        <begin position="52"/>
        <end position="72"/>
    </location>
</feature>
<sequence length="141" mass="14992">MIWAFLLLAASVAGASGVMAAVYHAKKIIPMLLMGAALCLVGAGEIDLRNSAVIHIAFVAIAFVQLGLVMYLTPYYVHIFRQGYGKAVCWGLGTAMGLFVSLSNHLLPVGTGQRLAAVCILLWLCWLAIFTAKSPASRPVS</sequence>
<reference evidence="2 3" key="1">
    <citation type="submission" date="2016-12" db="EMBL/GenBank/DDBJ databases">
        <title>Thioflexothrix psekupsii D3 genome sequencing and assembly.</title>
        <authorList>
            <person name="Fomenkov A."/>
            <person name="Vincze T."/>
            <person name="Grabovich M."/>
            <person name="Anton B.P."/>
            <person name="Dubinina G."/>
            <person name="Orlova M."/>
            <person name="Belousova E."/>
            <person name="Roberts R.J."/>
        </authorList>
    </citation>
    <scope>NUCLEOTIDE SEQUENCE [LARGE SCALE GENOMIC DNA]</scope>
    <source>
        <strain evidence="2">D3</strain>
    </source>
</reference>
<evidence type="ECO:0000313" key="3">
    <source>
        <dbReference type="Proteomes" id="UP000194798"/>
    </source>
</evidence>
<accession>A0A251X8R7</accession>